<protein>
    <submittedName>
        <fullName evidence="1">Uncharacterized protein</fullName>
    </submittedName>
</protein>
<comment type="caution">
    <text evidence="1">The sequence shown here is derived from an EMBL/GenBank/DDBJ whole genome shotgun (WGS) entry which is preliminary data.</text>
</comment>
<accession>A0A7K1Y227</accession>
<dbReference type="InterPro" id="IPR046155">
    <property type="entry name" value="DUF6157"/>
</dbReference>
<dbReference type="AlphaFoldDB" id="A0A7K1Y227"/>
<dbReference type="Pfam" id="PF19654">
    <property type="entry name" value="DUF6157"/>
    <property type="match status" value="1"/>
</dbReference>
<dbReference type="RefSeq" id="WP_160908301.1">
    <property type="nucleotide sequence ID" value="NZ_WVHS01000004.1"/>
</dbReference>
<evidence type="ECO:0000313" key="1">
    <source>
        <dbReference type="EMBL" id="MXV17314.1"/>
    </source>
</evidence>
<gene>
    <name evidence="1" type="ORF">GS398_18600</name>
</gene>
<sequence length="136" mass="15261">MKTTNYVNTFIGIAGDCPVDAGIVPPLKSGAPTIARMQFDMIWNHPYQYTSDDVIFTVHAIKNQVPKEELENERTKFFLKGQPCLRSSPLGKRYGWGVHNDENGKVAIYSAGSAGYETRKNDQTLAHVKAMRSKRK</sequence>
<reference evidence="1 2" key="1">
    <citation type="submission" date="2019-11" db="EMBL/GenBank/DDBJ databases">
        <title>Pedobacter sp. HMF7056 Genome sequencing and assembly.</title>
        <authorList>
            <person name="Kang H."/>
            <person name="Kim H."/>
            <person name="Joh K."/>
        </authorList>
    </citation>
    <scope>NUCLEOTIDE SEQUENCE [LARGE SCALE GENOMIC DNA]</scope>
    <source>
        <strain evidence="1 2">HMF7056</strain>
    </source>
</reference>
<dbReference type="EMBL" id="WVHS01000004">
    <property type="protein sequence ID" value="MXV17314.1"/>
    <property type="molecule type" value="Genomic_DNA"/>
</dbReference>
<keyword evidence="2" id="KW-1185">Reference proteome</keyword>
<proteinExistence type="predicted"/>
<dbReference type="Proteomes" id="UP000451233">
    <property type="component" value="Unassembled WGS sequence"/>
</dbReference>
<name>A0A7K1Y227_9SPHI</name>
<evidence type="ECO:0000313" key="2">
    <source>
        <dbReference type="Proteomes" id="UP000451233"/>
    </source>
</evidence>
<organism evidence="1 2">
    <name type="scientific">Hufsiella ginkgonis</name>
    <dbReference type="NCBI Taxonomy" id="2695274"/>
    <lineage>
        <taxon>Bacteria</taxon>
        <taxon>Pseudomonadati</taxon>
        <taxon>Bacteroidota</taxon>
        <taxon>Sphingobacteriia</taxon>
        <taxon>Sphingobacteriales</taxon>
        <taxon>Sphingobacteriaceae</taxon>
        <taxon>Hufsiella</taxon>
    </lineage>
</organism>